<evidence type="ECO:0008006" key="4">
    <source>
        <dbReference type="Google" id="ProtNLM"/>
    </source>
</evidence>
<accession>A0AAD8F1N4</accession>
<dbReference type="AlphaFoldDB" id="A0AAD8F1N4"/>
<evidence type="ECO:0000313" key="3">
    <source>
        <dbReference type="Proteomes" id="UP001233172"/>
    </source>
</evidence>
<reference evidence="2" key="2">
    <citation type="submission" date="2023-04" db="EMBL/GenBank/DDBJ databases">
        <authorList>
            <person name="Bu L."/>
            <person name="Lu L."/>
            <person name="Laidemitt M.R."/>
            <person name="Zhang S.M."/>
            <person name="Mutuku M."/>
            <person name="Mkoji G."/>
            <person name="Steinauer M."/>
            <person name="Loker E.S."/>
        </authorList>
    </citation>
    <scope>NUCLEOTIDE SEQUENCE</scope>
    <source>
        <strain evidence="2">KasaAsao</strain>
        <tissue evidence="2">Whole Snail</tissue>
    </source>
</reference>
<dbReference type="SUPFAM" id="SSF57501">
    <property type="entry name" value="Cystine-knot cytokines"/>
    <property type="match status" value="1"/>
</dbReference>
<proteinExistence type="predicted"/>
<gene>
    <name evidence="2" type="ORF">Bpfe_023798</name>
</gene>
<keyword evidence="1" id="KW-1133">Transmembrane helix</keyword>
<dbReference type="InterPro" id="IPR029034">
    <property type="entry name" value="Cystine-knot_cytokine"/>
</dbReference>
<name>A0AAD8F1N4_BIOPF</name>
<keyword evidence="3" id="KW-1185">Reference proteome</keyword>
<comment type="caution">
    <text evidence="2">The sequence shown here is derived from an EMBL/GenBank/DDBJ whole genome shotgun (WGS) entry which is preliminary data.</text>
</comment>
<dbReference type="EMBL" id="JASAOG010000160">
    <property type="protein sequence ID" value="KAK0046774.1"/>
    <property type="molecule type" value="Genomic_DNA"/>
</dbReference>
<keyword evidence="1" id="KW-0812">Transmembrane</keyword>
<sequence length="233" mass="26692">MGDNSSSSRIWMVVAFFFISASLALVGFIIYVKVFEKPISRSIREAEVLNRYPLMFRTPEEQAIFEKQFYAENLAFNLETAEIATDTQLQNCSFSCPSRSRRSLATYHPLMEWINHHKSFHEMKKRDITTQPGPNIYHGCCISRHYFVSPDFGSTISGTNYSLVQFDSRRQYFPSQICKHAENCRGCGCAQEINFFTAIVVNPNYPHDSFDPYTMVAIKLPGCCKCFNNLPAP</sequence>
<feature type="transmembrane region" description="Helical" evidence="1">
    <location>
        <begin position="12"/>
        <end position="34"/>
    </location>
</feature>
<evidence type="ECO:0000313" key="2">
    <source>
        <dbReference type="EMBL" id="KAK0046774.1"/>
    </source>
</evidence>
<dbReference type="Proteomes" id="UP001233172">
    <property type="component" value="Unassembled WGS sequence"/>
</dbReference>
<organism evidence="2 3">
    <name type="scientific">Biomphalaria pfeifferi</name>
    <name type="common">Bloodfluke planorb</name>
    <name type="synonym">Freshwater snail</name>
    <dbReference type="NCBI Taxonomy" id="112525"/>
    <lineage>
        <taxon>Eukaryota</taxon>
        <taxon>Metazoa</taxon>
        <taxon>Spiralia</taxon>
        <taxon>Lophotrochozoa</taxon>
        <taxon>Mollusca</taxon>
        <taxon>Gastropoda</taxon>
        <taxon>Heterobranchia</taxon>
        <taxon>Euthyneura</taxon>
        <taxon>Panpulmonata</taxon>
        <taxon>Hygrophila</taxon>
        <taxon>Lymnaeoidea</taxon>
        <taxon>Planorbidae</taxon>
        <taxon>Biomphalaria</taxon>
    </lineage>
</organism>
<reference evidence="2" key="1">
    <citation type="journal article" date="2023" name="PLoS Negl. Trop. Dis.">
        <title>A genome sequence for Biomphalaria pfeifferi, the major vector snail for the human-infecting parasite Schistosoma mansoni.</title>
        <authorList>
            <person name="Bu L."/>
            <person name="Lu L."/>
            <person name="Laidemitt M.R."/>
            <person name="Zhang S.M."/>
            <person name="Mutuku M."/>
            <person name="Mkoji G."/>
            <person name="Steinauer M."/>
            <person name="Loker E.S."/>
        </authorList>
    </citation>
    <scope>NUCLEOTIDE SEQUENCE</scope>
    <source>
        <strain evidence="2">KasaAsao</strain>
    </source>
</reference>
<evidence type="ECO:0000256" key="1">
    <source>
        <dbReference type="SAM" id="Phobius"/>
    </source>
</evidence>
<keyword evidence="1" id="KW-0472">Membrane</keyword>
<protein>
    <recommendedName>
        <fullName evidence="4">Spaetzle domain-containing protein</fullName>
    </recommendedName>
</protein>